<comment type="caution">
    <text evidence="1">The sequence shown here is derived from an EMBL/GenBank/DDBJ whole genome shotgun (WGS) entry which is preliminary data.</text>
</comment>
<dbReference type="EMBL" id="JAMZIH010000938">
    <property type="protein sequence ID" value="KAJ1678687.1"/>
    <property type="molecule type" value="Genomic_DNA"/>
</dbReference>
<evidence type="ECO:0000313" key="2">
    <source>
        <dbReference type="Proteomes" id="UP001145114"/>
    </source>
</evidence>
<organism evidence="1 2">
    <name type="scientific">Spiromyces aspiralis</name>
    <dbReference type="NCBI Taxonomy" id="68401"/>
    <lineage>
        <taxon>Eukaryota</taxon>
        <taxon>Fungi</taxon>
        <taxon>Fungi incertae sedis</taxon>
        <taxon>Zoopagomycota</taxon>
        <taxon>Kickxellomycotina</taxon>
        <taxon>Kickxellomycetes</taxon>
        <taxon>Kickxellales</taxon>
        <taxon>Kickxellaceae</taxon>
        <taxon>Spiromyces</taxon>
    </lineage>
</organism>
<keyword evidence="2" id="KW-1185">Reference proteome</keyword>
<proteinExistence type="predicted"/>
<evidence type="ECO:0000313" key="1">
    <source>
        <dbReference type="EMBL" id="KAJ1678687.1"/>
    </source>
</evidence>
<reference evidence="1" key="1">
    <citation type="submission" date="2022-06" db="EMBL/GenBank/DDBJ databases">
        <title>Phylogenomic reconstructions and comparative analyses of Kickxellomycotina fungi.</title>
        <authorList>
            <person name="Reynolds N.K."/>
            <person name="Stajich J.E."/>
            <person name="Barry K."/>
            <person name="Grigoriev I.V."/>
            <person name="Crous P."/>
            <person name="Smith M.E."/>
        </authorList>
    </citation>
    <scope>NUCLEOTIDE SEQUENCE</scope>
    <source>
        <strain evidence="1">RSA 2271</strain>
    </source>
</reference>
<dbReference type="Proteomes" id="UP001145114">
    <property type="component" value="Unassembled WGS sequence"/>
</dbReference>
<name>A0ACC1HTW9_9FUNG</name>
<sequence>MADSIADRIGHGVLSPLQASLLVVNTAIGSGIFGLPWALKEAGLLVGIAIMLLLALLNLFAHHALIDCGLLAKKYRFEDMSHFALGRTGDVLLNFALTINGLGCCISYLLIIGDTITPVAQTVLGADAWWSTRNVVIIGFAVVVIFPLLFFKTIAPLSKPSALSIVCIPIIMLVVGIKGLEQRATAPPSAGNDDGIVMIGRGVLSAIGIIAFSFGSTQTTFSTFASLAEPTIQRWGVTATIATLTILIIYLSFSILGYLCFGTLVQSNILNNFASDDAWANFARILMAVSILLTYPMQFYPLRDFINDLLGQRIGRGFAETAKCYCTSLVLFCITIQVSTVVTDLGFVYQLVGTCASALLSFLLPSAIYLATHLEWWSYVRRLVTAAGRVQPAEVTPVLEQQSAQDLMDDEIAKVPDTAWRQIALSVFTLIFGLVMCTIGTSVILINRLSK</sequence>
<gene>
    <name evidence="1" type="ORF">EV182_003548</name>
</gene>
<protein>
    <submittedName>
        <fullName evidence="1">Uncharacterized protein</fullName>
    </submittedName>
</protein>
<accession>A0ACC1HTW9</accession>